<evidence type="ECO:0000313" key="2">
    <source>
        <dbReference type="Proteomes" id="UP000229336"/>
    </source>
</evidence>
<dbReference type="AlphaFoldDB" id="A0A2M7TSP1"/>
<evidence type="ECO:0000313" key="1">
    <source>
        <dbReference type="EMBL" id="PIZ58758.1"/>
    </source>
</evidence>
<gene>
    <name evidence="1" type="ORF">COY20_03160</name>
</gene>
<sequence>MLTRSDLTKIKEQIREEIKPVNDQLDKVDKRFDKVDTQFNKVGKQFNKIHKDLKIIINYFDHNSANHETRITKIEQHLGFSKFPSL</sequence>
<dbReference type="Gene3D" id="3.90.20.10">
    <property type="match status" value="1"/>
</dbReference>
<dbReference type="Proteomes" id="UP000229336">
    <property type="component" value="Unassembled WGS sequence"/>
</dbReference>
<dbReference type="EMBL" id="PFNX01000058">
    <property type="protein sequence ID" value="PIZ58758.1"/>
    <property type="molecule type" value="Genomic_DNA"/>
</dbReference>
<proteinExistence type="predicted"/>
<evidence type="ECO:0008006" key="3">
    <source>
        <dbReference type="Google" id="ProtNLM"/>
    </source>
</evidence>
<reference evidence="2" key="1">
    <citation type="submission" date="2017-09" db="EMBL/GenBank/DDBJ databases">
        <title>Depth-based differentiation of microbial function through sediment-hosted aquifers and enrichment of novel symbionts in the deep terrestrial subsurface.</title>
        <authorList>
            <person name="Probst A.J."/>
            <person name="Ladd B."/>
            <person name="Jarett J.K."/>
            <person name="Geller-Mcgrath D.E."/>
            <person name="Sieber C.M.K."/>
            <person name="Emerson J.B."/>
            <person name="Anantharaman K."/>
            <person name="Thomas B.C."/>
            <person name="Malmstrom R."/>
            <person name="Stieglmeier M."/>
            <person name="Klingl A."/>
            <person name="Woyke T."/>
            <person name="Ryan C.M."/>
            <person name="Banfield J.F."/>
        </authorList>
    </citation>
    <scope>NUCLEOTIDE SEQUENCE [LARGE SCALE GENOMIC DNA]</scope>
</reference>
<comment type="caution">
    <text evidence="1">The sequence shown here is derived from an EMBL/GenBank/DDBJ whole genome shotgun (WGS) entry which is preliminary data.</text>
</comment>
<accession>A0A2M7TSP1</accession>
<name>A0A2M7TSP1_9BACT</name>
<protein>
    <recommendedName>
        <fullName evidence="3">t-SNARE coiled-coil homology domain-containing protein</fullName>
    </recommendedName>
</protein>
<organism evidence="1 2">
    <name type="scientific">Candidatus Shapirobacteria bacterium CG_4_10_14_0_2_um_filter_40_12</name>
    <dbReference type="NCBI Taxonomy" id="1974871"/>
    <lineage>
        <taxon>Bacteria</taxon>
        <taxon>Candidatus Shapironibacteriota</taxon>
    </lineage>
</organism>